<evidence type="ECO:0000313" key="3">
    <source>
        <dbReference type="Proteomes" id="UP000192907"/>
    </source>
</evidence>
<proteinExistence type="predicted"/>
<feature type="compositionally biased region" description="Basic residues" evidence="1">
    <location>
        <begin position="93"/>
        <end position="107"/>
    </location>
</feature>
<sequence>MNKLIIAALVLLSSLGLLGLLHQSELEQVSPPSESGQLTPDPQDIAPIAEPEYQPFEDEQVNKSNVFAEPRFQRTTQDYSHVKNEVAAEKKFRVPRSKPTPRNRLKPVTKADLDEPPTPVGRVAGEKEITTASVVPKNSHQEFRKKWLPIPSSTLDKFDRSEEIETCRNDICQPIGRRGVLLTGVVIQVGAFQGQIQPGNYLDQTPMLYLQ</sequence>
<accession>A0A1Y6CBN3</accession>
<dbReference type="AlphaFoldDB" id="A0A1Y6CBN3"/>
<name>A0A1Y6CBN3_9BACT</name>
<dbReference type="Proteomes" id="UP000192907">
    <property type="component" value="Unassembled WGS sequence"/>
</dbReference>
<evidence type="ECO:0000256" key="1">
    <source>
        <dbReference type="SAM" id="MobiDB-lite"/>
    </source>
</evidence>
<protein>
    <submittedName>
        <fullName evidence="2">Uncharacterized protein</fullName>
    </submittedName>
</protein>
<evidence type="ECO:0000313" key="2">
    <source>
        <dbReference type="EMBL" id="SMF55403.1"/>
    </source>
</evidence>
<feature type="region of interest" description="Disordered" evidence="1">
    <location>
        <begin position="28"/>
        <end position="49"/>
    </location>
</feature>
<keyword evidence="3" id="KW-1185">Reference proteome</keyword>
<dbReference type="STRING" id="1513793.SAMN06296036_117111"/>
<gene>
    <name evidence="2" type="ORF">SAMN06296036_117111</name>
</gene>
<dbReference type="EMBL" id="FWZT01000017">
    <property type="protein sequence ID" value="SMF55403.1"/>
    <property type="molecule type" value="Genomic_DNA"/>
</dbReference>
<feature type="region of interest" description="Disordered" evidence="1">
    <location>
        <begin position="93"/>
        <end position="122"/>
    </location>
</feature>
<feature type="compositionally biased region" description="Polar residues" evidence="1">
    <location>
        <begin position="28"/>
        <end position="40"/>
    </location>
</feature>
<dbReference type="RefSeq" id="WP_132322008.1">
    <property type="nucleotide sequence ID" value="NZ_FWZT01000017.1"/>
</dbReference>
<reference evidence="3" key="1">
    <citation type="submission" date="2017-04" db="EMBL/GenBank/DDBJ databases">
        <authorList>
            <person name="Varghese N."/>
            <person name="Submissions S."/>
        </authorList>
    </citation>
    <scope>NUCLEOTIDE SEQUENCE [LARGE SCALE GENOMIC DNA]</scope>
    <source>
        <strain evidence="3">RKEM611</strain>
    </source>
</reference>
<organism evidence="2 3">
    <name type="scientific">Pseudobacteriovorax antillogorgiicola</name>
    <dbReference type="NCBI Taxonomy" id="1513793"/>
    <lineage>
        <taxon>Bacteria</taxon>
        <taxon>Pseudomonadati</taxon>
        <taxon>Bdellovibrionota</taxon>
        <taxon>Oligoflexia</taxon>
        <taxon>Oligoflexales</taxon>
        <taxon>Pseudobacteriovoracaceae</taxon>
        <taxon>Pseudobacteriovorax</taxon>
    </lineage>
</organism>